<comment type="similarity">
    <text evidence="2">Belongs to the TCF/LEF family.</text>
</comment>
<dbReference type="GO" id="GO:0000785">
    <property type="term" value="C:chromatin"/>
    <property type="evidence" value="ECO:0007669"/>
    <property type="project" value="TreeGrafter"/>
</dbReference>
<evidence type="ECO:0000256" key="6">
    <source>
        <dbReference type="ARBA" id="ARBA00023159"/>
    </source>
</evidence>
<keyword evidence="8 9" id="KW-0539">Nucleus</keyword>
<keyword evidence="4" id="KW-0805">Transcription regulation</keyword>
<comment type="subcellular location">
    <subcellularLocation>
        <location evidence="1">Nucleus</location>
    </subcellularLocation>
</comment>
<dbReference type="PANTHER" id="PTHR10373:SF38">
    <property type="entry name" value="PROTEIN PANGOLIN, ISOFORM J"/>
    <property type="match status" value="1"/>
</dbReference>
<feature type="compositionally biased region" description="Low complexity" evidence="10">
    <location>
        <begin position="742"/>
        <end position="756"/>
    </location>
</feature>
<feature type="DNA-binding region" description="HMG box" evidence="9">
    <location>
        <begin position="809"/>
        <end position="877"/>
    </location>
</feature>
<dbReference type="PANTHER" id="PTHR10373">
    <property type="entry name" value="TRANSCRIPTION FACTOR 7 FAMILY MEMBER"/>
    <property type="match status" value="1"/>
</dbReference>
<evidence type="ECO:0000313" key="12">
    <source>
        <dbReference type="Proteomes" id="UP000050792"/>
    </source>
</evidence>
<feature type="compositionally biased region" description="Polar residues" evidence="10">
    <location>
        <begin position="908"/>
        <end position="924"/>
    </location>
</feature>
<evidence type="ECO:0000256" key="5">
    <source>
        <dbReference type="ARBA" id="ARBA00023125"/>
    </source>
</evidence>
<feature type="compositionally biased region" description="Basic and acidic residues" evidence="10">
    <location>
        <begin position="7"/>
        <end position="27"/>
    </location>
</feature>
<keyword evidence="7" id="KW-0804">Transcription</keyword>
<dbReference type="Gene3D" id="1.10.30.10">
    <property type="entry name" value="High mobility group box domain"/>
    <property type="match status" value="1"/>
</dbReference>
<dbReference type="SUPFAM" id="SSF47095">
    <property type="entry name" value="HMG-box"/>
    <property type="match status" value="1"/>
</dbReference>
<reference evidence="12" key="1">
    <citation type="submission" date="2022-06" db="EMBL/GenBank/DDBJ databases">
        <authorList>
            <person name="Berger JAMES D."/>
            <person name="Berger JAMES D."/>
        </authorList>
    </citation>
    <scope>NUCLEOTIDE SEQUENCE [LARGE SCALE GENOMIC DNA]</scope>
</reference>
<feature type="compositionally biased region" description="Low complexity" evidence="10">
    <location>
        <begin position="788"/>
        <end position="797"/>
    </location>
</feature>
<evidence type="ECO:0000256" key="3">
    <source>
        <dbReference type="ARBA" id="ARBA00022687"/>
    </source>
</evidence>
<keyword evidence="3" id="KW-0879">Wnt signaling pathway</keyword>
<evidence type="ECO:0000256" key="9">
    <source>
        <dbReference type="PROSITE-ProRule" id="PRU00267"/>
    </source>
</evidence>
<evidence type="ECO:0000256" key="2">
    <source>
        <dbReference type="ARBA" id="ARBA00006569"/>
    </source>
</evidence>
<dbReference type="GO" id="GO:1990907">
    <property type="term" value="C:beta-catenin-TCF complex"/>
    <property type="evidence" value="ECO:0007669"/>
    <property type="project" value="TreeGrafter"/>
</dbReference>
<keyword evidence="12" id="KW-1185">Reference proteome</keyword>
<feature type="compositionally biased region" description="Low complexity" evidence="10">
    <location>
        <begin position="111"/>
        <end position="122"/>
    </location>
</feature>
<evidence type="ECO:0000256" key="8">
    <source>
        <dbReference type="ARBA" id="ARBA00023242"/>
    </source>
</evidence>
<dbReference type="GO" id="GO:0000978">
    <property type="term" value="F:RNA polymerase II cis-regulatory region sequence-specific DNA binding"/>
    <property type="evidence" value="ECO:0007669"/>
    <property type="project" value="TreeGrafter"/>
</dbReference>
<dbReference type="Pfam" id="PF00505">
    <property type="entry name" value="HMG_box"/>
    <property type="match status" value="1"/>
</dbReference>
<dbReference type="SMART" id="SM01366">
    <property type="entry name" value="c-clamp"/>
    <property type="match status" value="1"/>
</dbReference>
<dbReference type="GO" id="GO:0000981">
    <property type="term" value="F:DNA-binding transcription factor activity, RNA polymerase II-specific"/>
    <property type="evidence" value="ECO:0007669"/>
    <property type="project" value="TreeGrafter"/>
</dbReference>
<sequence length="1336" mass="145092">MEVACTDEVKVYKDEGEEDEQKKSSENLTEDKVGLVIEGEGQCTQKGSFNFGFLSLDDYYHSLFPLPFVTGSPSFPVNASSYAAAAAAVAAAAAAAAAAHQQGPDVPNRFSYPPSSLSSPHSCESDTFGNSAHITTEERKSQLNEIPTGLNTDDHVLRCANPLTNRFQSASGCQTSCVSPMFPSFGGLSPSLSAFMAGPFYSVALQAAAVAAAVSSGSSSPKLQSTSWPQPSVHSPVPFRIPTPNTSLSNLNVYDNLSSQNKSSPSVIAVAAAAAAAAALSQSPSSTSATAAAAFHSELIKAANLYKINNNSNQRFLPNPNPCHHSLSHDNLLSLCTNSSNQSSSSTLPLNIDNSMNIYNTASDNMTIGGSVHPSNKSTSTNLPSRLYPLTGSKLDQYSSSINLQLKTDNDNFTDKHFTEFSSLDNSSNKSIHSERLVIPSNSFGEQAASYDLQRKLGSSTSTRTTDLSVKSDSEENQLNRSLFTDCSQRATAAAAAAAAAAAHVQFLSSLAVAAAVHSSASSSSPTPVPQLSSLHNSSSLSPILSRNNSVDSNLQHSISSHLDIVQSSSVSTSQEPLFSFTTSQLKSRHTNTTDNFAHQISGHLKAFKSFGSTTDNVCSSSHNTSHKSINDPSIIKHSNNNHYNNKLFNSEMITSTNSLPISSPSTCFVNPSLCYNIQRNSPELSSLGSQYQLCNNRIYSNPLGVNPLKLPNLTSSSTCCTVNTSTSTTTTTTITNTTTNTNNNKSKTTTTINTTHNEASSFDNDIGDNDVDHNRSNYNHNKDHCNQPHQQQQQPPISNTNSTKRVHIKKPLNAFMLFMKDMRPIVQEECTLKESAAINQILGKKWHELSRDKQAKYYELARKEKELHHQLFPGWSARDNYAIHSRRKKKRKLAAAAAVAQTKIHSTSGKTLGNTGIHISSESGGDFGNSDSNEERTSRLSVLVGNTNSTDISSAKKCRARFGLEHQNRWCKPCRRKKKCIRFLTDTEYEEENNFPVSPISPSTTLNNLEKQPTSITTTTTSVTITSSQHSNHSNYSKSKHHYTSSTDLISGLYPSNSSNNDNNTLWSNYTPNFHRVISSIGEQRSDDNSLTQNNHKNNDQNLVDESLLTYISRGSHNLSDHPTSIVSPFTSTVISNIIHSNVISNSQSERSSNSFTSTDCTNLSSSSISLSKWSPKHLFNLATLQNITSSKSSDLLLFPSSKMMHPSDKCNLYSNESTISSCPSSPIPSYSTSFISHLPLSSKEENCCISPLLLLSSSSDLSHSNYEKIVNTTTINTTTNTRRNNNIKRFMPIHNYNLHINTSICCTTNTTTTTTSMISSSISHNHNNNIYKSQ</sequence>
<accession>A0AA85G9Y7</accession>
<feature type="compositionally biased region" description="Basic and acidic residues" evidence="10">
    <location>
        <begin position="771"/>
        <end position="787"/>
    </location>
</feature>
<dbReference type="PROSITE" id="PS50118">
    <property type="entry name" value="HMG_BOX_2"/>
    <property type="match status" value="1"/>
</dbReference>
<evidence type="ECO:0000256" key="1">
    <source>
        <dbReference type="ARBA" id="ARBA00004123"/>
    </source>
</evidence>
<feature type="region of interest" description="Disordered" evidence="10">
    <location>
        <begin position="103"/>
        <end position="129"/>
    </location>
</feature>
<protein>
    <recommendedName>
        <fullName evidence="11">HMG box domain-containing protein</fullName>
    </recommendedName>
</protein>
<dbReference type="InterPro" id="IPR027397">
    <property type="entry name" value="Catenin-bd_sf"/>
</dbReference>
<reference evidence="13" key="2">
    <citation type="submission" date="2023-11" db="UniProtKB">
        <authorList>
            <consortium name="WormBaseParasite"/>
        </authorList>
    </citation>
    <scope>IDENTIFICATION</scope>
</reference>
<dbReference type="Gene3D" id="4.10.900.10">
    <property type="entry name" value="TCF3-CBD (Catenin binding domain)"/>
    <property type="match status" value="1"/>
</dbReference>
<name>A0AA85G9Y7_9TREM</name>
<dbReference type="InterPro" id="IPR036910">
    <property type="entry name" value="HMG_box_dom_sf"/>
</dbReference>
<keyword evidence="6" id="KW-0010">Activator</keyword>
<evidence type="ECO:0000313" key="13">
    <source>
        <dbReference type="WBParaSite" id="SRDH1_82870.1"/>
    </source>
</evidence>
<feature type="domain" description="HMG box" evidence="11">
    <location>
        <begin position="809"/>
        <end position="877"/>
    </location>
</feature>
<dbReference type="Proteomes" id="UP000050792">
    <property type="component" value="Unassembled WGS sequence"/>
</dbReference>
<evidence type="ECO:0000259" key="11">
    <source>
        <dbReference type="PROSITE" id="PS50118"/>
    </source>
</evidence>
<feature type="compositionally biased region" description="Polar residues" evidence="10">
    <location>
        <begin position="457"/>
        <end position="475"/>
    </location>
</feature>
<dbReference type="FunFam" id="1.10.30.10:FF:000001">
    <property type="entry name" value="transcription factor 7 isoform X2"/>
    <property type="match status" value="1"/>
</dbReference>
<feature type="region of interest" description="Disordered" evidence="10">
    <location>
        <begin position="994"/>
        <end position="1016"/>
    </location>
</feature>
<evidence type="ECO:0000256" key="10">
    <source>
        <dbReference type="SAM" id="MobiDB-lite"/>
    </source>
</evidence>
<dbReference type="CDD" id="cd21996">
    <property type="entry name" value="HMG-box_TCF7-like"/>
    <property type="match status" value="1"/>
</dbReference>
<feature type="compositionally biased region" description="Polar residues" evidence="10">
    <location>
        <begin position="1001"/>
        <end position="1014"/>
    </location>
</feature>
<organism evidence="12 13">
    <name type="scientific">Schistosoma rodhaini</name>
    <dbReference type="NCBI Taxonomy" id="6188"/>
    <lineage>
        <taxon>Eukaryota</taxon>
        <taxon>Metazoa</taxon>
        <taxon>Spiralia</taxon>
        <taxon>Lophotrochozoa</taxon>
        <taxon>Platyhelminthes</taxon>
        <taxon>Trematoda</taxon>
        <taxon>Digenea</taxon>
        <taxon>Strigeidida</taxon>
        <taxon>Schistosomatoidea</taxon>
        <taxon>Schistosomatidae</taxon>
        <taxon>Schistosoma</taxon>
    </lineage>
</organism>
<feature type="region of interest" description="Disordered" evidence="10">
    <location>
        <begin position="908"/>
        <end position="935"/>
    </location>
</feature>
<feature type="region of interest" description="Disordered" evidence="10">
    <location>
        <begin position="1"/>
        <end position="27"/>
    </location>
</feature>
<evidence type="ECO:0000256" key="4">
    <source>
        <dbReference type="ARBA" id="ARBA00023015"/>
    </source>
</evidence>
<dbReference type="SMART" id="SM00398">
    <property type="entry name" value="HMG"/>
    <property type="match status" value="1"/>
</dbReference>
<dbReference type="GO" id="GO:0060070">
    <property type="term" value="P:canonical Wnt signaling pathway"/>
    <property type="evidence" value="ECO:0007669"/>
    <property type="project" value="TreeGrafter"/>
</dbReference>
<feature type="region of interest" description="Disordered" evidence="10">
    <location>
        <begin position="742"/>
        <end position="806"/>
    </location>
</feature>
<dbReference type="InterPro" id="IPR024940">
    <property type="entry name" value="TCF/LEF"/>
</dbReference>
<proteinExistence type="inferred from homology"/>
<keyword evidence="5 9" id="KW-0238">DNA-binding</keyword>
<feature type="region of interest" description="Disordered" evidence="10">
    <location>
        <begin position="455"/>
        <end position="475"/>
    </location>
</feature>
<dbReference type="WBParaSite" id="SRDH1_82870.1">
    <property type="protein sequence ID" value="SRDH1_82870.1"/>
    <property type="gene ID" value="SRDH1_82870"/>
</dbReference>
<evidence type="ECO:0000256" key="7">
    <source>
        <dbReference type="ARBA" id="ARBA00023163"/>
    </source>
</evidence>
<dbReference type="InterPro" id="IPR009071">
    <property type="entry name" value="HMG_box_dom"/>
</dbReference>